<keyword evidence="2" id="KW-0413">Isomerase</keyword>
<dbReference type="Proteomes" id="UP000297385">
    <property type="component" value="Unassembled WGS sequence"/>
</dbReference>
<gene>
    <name evidence="2" type="ORF">E2553_39265</name>
</gene>
<accession>A0A4Y8MJ75</accession>
<dbReference type="GO" id="GO:0016853">
    <property type="term" value="F:isomerase activity"/>
    <property type="evidence" value="ECO:0007669"/>
    <property type="project" value="UniProtKB-KW"/>
</dbReference>
<protein>
    <submittedName>
        <fullName evidence="2">Enoyl-CoA hydratase/isomerase family protein</fullName>
    </submittedName>
</protein>
<feature type="compositionally biased region" description="Low complexity" evidence="1">
    <location>
        <begin position="74"/>
        <end position="88"/>
    </location>
</feature>
<evidence type="ECO:0000256" key="1">
    <source>
        <dbReference type="SAM" id="MobiDB-lite"/>
    </source>
</evidence>
<dbReference type="AlphaFoldDB" id="A0A4Y8MJ75"/>
<feature type="region of interest" description="Disordered" evidence="1">
    <location>
        <begin position="66"/>
        <end position="88"/>
    </location>
</feature>
<evidence type="ECO:0000313" key="3">
    <source>
        <dbReference type="Proteomes" id="UP000297385"/>
    </source>
</evidence>
<comment type="caution">
    <text evidence="2">The sequence shown here is derived from an EMBL/GenBank/DDBJ whole genome shotgun (WGS) entry which is preliminary data.</text>
</comment>
<reference evidence="2 3" key="1">
    <citation type="submission" date="2019-03" db="EMBL/GenBank/DDBJ databases">
        <title>Complete Genome Sequence of Paraburkholderia dipogonis ICMP 19430T, a Nitrogen-fixing Symbiont of the South African Invasive Legume Dipogon lignosus in New Zealand.</title>
        <authorList>
            <person name="De Meyer S.E."/>
        </authorList>
    </citation>
    <scope>NUCLEOTIDE SEQUENCE [LARGE SCALE GENOMIC DNA]</scope>
    <source>
        <strain evidence="2 3">ICMP 19430</strain>
    </source>
</reference>
<dbReference type="EMBL" id="SNVI01000005">
    <property type="protein sequence ID" value="TFE37495.1"/>
    <property type="molecule type" value="Genomic_DNA"/>
</dbReference>
<sequence length="88" mass="9760">MLPVFSYRKVTEAPAVLFRLVNRVAIISMNRSDSLNVLSHDTVLVISAEPPRILWRLQLLREWSDEQEGNKVFPGSPGARSASGARAA</sequence>
<name>A0A4Y8MJ75_9BURK</name>
<evidence type="ECO:0000313" key="2">
    <source>
        <dbReference type="EMBL" id="TFE37495.1"/>
    </source>
</evidence>
<proteinExistence type="predicted"/>
<organism evidence="2 3">
    <name type="scientific">Paraburkholderia dipogonis</name>
    <dbReference type="NCBI Taxonomy" id="1211383"/>
    <lineage>
        <taxon>Bacteria</taxon>
        <taxon>Pseudomonadati</taxon>
        <taxon>Pseudomonadota</taxon>
        <taxon>Betaproteobacteria</taxon>
        <taxon>Burkholderiales</taxon>
        <taxon>Burkholderiaceae</taxon>
        <taxon>Paraburkholderia</taxon>
    </lineage>
</organism>